<keyword evidence="3" id="KW-1185">Reference proteome</keyword>
<evidence type="ECO:0000256" key="1">
    <source>
        <dbReference type="SAM" id="MobiDB-lite"/>
    </source>
</evidence>
<comment type="caution">
    <text evidence="2">The sequence shown here is derived from an EMBL/GenBank/DDBJ whole genome shotgun (WGS) entry which is preliminary data.</text>
</comment>
<proteinExistence type="predicted"/>
<name>A0ABV5U7Z9_9PSEU</name>
<sequence length="195" mass="21001">MFDGHRRLVAHHTVPDRSRPAAVASAEELPAALHTRDTRLVIVSHAPYPKIEQYRRHFGWDLPVYSAPDTGFAADFPATRRLEGAGPGEHDDDGPGPSFFRQDGRSLLHTGSIAAPYLDFLAPAGVARGRAAADEADRTFGRSRTHGGTATLRRLCRSSPIPPQSRPNGLVTTVPCSTGAAYSRAGLVIRADGMR</sequence>
<organism evidence="2 3">
    <name type="scientific">Amycolatopsis plumensis</name>
    <dbReference type="NCBI Taxonomy" id="236508"/>
    <lineage>
        <taxon>Bacteria</taxon>
        <taxon>Bacillati</taxon>
        <taxon>Actinomycetota</taxon>
        <taxon>Actinomycetes</taxon>
        <taxon>Pseudonocardiales</taxon>
        <taxon>Pseudonocardiaceae</taxon>
        <taxon>Amycolatopsis</taxon>
    </lineage>
</organism>
<reference evidence="2 3" key="1">
    <citation type="submission" date="2024-09" db="EMBL/GenBank/DDBJ databases">
        <authorList>
            <person name="Sun Q."/>
            <person name="Mori K."/>
        </authorList>
    </citation>
    <scope>NUCLEOTIDE SEQUENCE [LARGE SCALE GENOMIC DNA]</scope>
    <source>
        <strain evidence="2 3">JCM 13852</strain>
    </source>
</reference>
<dbReference type="EMBL" id="JBHMBK010000020">
    <property type="protein sequence ID" value="MFB9687515.1"/>
    <property type="molecule type" value="Genomic_DNA"/>
</dbReference>
<evidence type="ECO:0000313" key="3">
    <source>
        <dbReference type="Proteomes" id="UP001589535"/>
    </source>
</evidence>
<dbReference type="RefSeq" id="WP_378198133.1">
    <property type="nucleotide sequence ID" value="NZ_JBHMBK010000020.1"/>
</dbReference>
<protein>
    <submittedName>
        <fullName evidence="2">DUF899 family protein</fullName>
    </submittedName>
</protein>
<accession>A0ABV5U7Z9</accession>
<dbReference type="Pfam" id="PF05988">
    <property type="entry name" value="DUF899"/>
    <property type="match status" value="1"/>
</dbReference>
<feature type="region of interest" description="Disordered" evidence="1">
    <location>
        <begin position="80"/>
        <end position="103"/>
    </location>
</feature>
<dbReference type="InterPro" id="IPR010296">
    <property type="entry name" value="DUF899_thioredox"/>
</dbReference>
<gene>
    <name evidence="2" type="ORF">ACFFTO_25320</name>
</gene>
<evidence type="ECO:0000313" key="2">
    <source>
        <dbReference type="EMBL" id="MFB9687515.1"/>
    </source>
</evidence>
<dbReference type="Proteomes" id="UP001589535">
    <property type="component" value="Unassembled WGS sequence"/>
</dbReference>